<keyword evidence="10" id="KW-1185">Reference proteome</keyword>
<feature type="coiled-coil region" evidence="5">
    <location>
        <begin position="305"/>
        <end position="364"/>
    </location>
</feature>
<dbReference type="PANTHER" id="PTHR31422:SF3">
    <property type="entry name" value="GTD-BINDING DOMAIN-CONTAINING PROTEIN"/>
    <property type="match status" value="1"/>
</dbReference>
<keyword evidence="5" id="KW-0175">Coiled coil</keyword>
<evidence type="ECO:0000256" key="3">
    <source>
        <dbReference type="ARBA" id="ARBA00022989"/>
    </source>
</evidence>
<evidence type="ECO:0000313" key="9">
    <source>
        <dbReference type="EMBL" id="KAK6914282.1"/>
    </source>
</evidence>
<keyword evidence="3 7" id="KW-1133">Transmembrane helix</keyword>
<evidence type="ECO:0000256" key="1">
    <source>
        <dbReference type="ARBA" id="ARBA00004370"/>
    </source>
</evidence>
<feature type="transmembrane region" description="Helical" evidence="7">
    <location>
        <begin position="12"/>
        <end position="39"/>
    </location>
</feature>
<comment type="subcellular location">
    <subcellularLocation>
        <location evidence="1">Membrane</location>
    </subcellularLocation>
</comment>
<gene>
    <name evidence="9" type="ORF">RJ641_021603</name>
</gene>
<keyword evidence="2 7" id="KW-0812">Transmembrane</keyword>
<sequence>MATCEAIHNSWTFCALIGAFLDLALTYLMLCGAFLAFFASKFLSIFGFSLPCPCNGLFGNPNTTSCVQTLLVEHPVRKMSSLQLSVKNKFPFDSVFAKDPNCVNVKLIRDRICDDRRMNGVEFDGEASCSSVSEARISRNDQLGFRKLGFDVKGKGVVNYQRMRSGVRRRRKVSTDCGKFVRGFSSDRSISDGQNVDNVGKEIDEEKLEPNGFVVGGEAPVAVRLDERVPCDFESYEHVDEKNLSEKGSSSLERLKYSAPGEKSSDGDERNAIRMLEQALEEEHVARAALYLELEKERSAAASAADEAMAMILRLQEEKASIEMETRQYQRMIEEKSAYDAEEMNILKEILVRREREKHFLENEVESYRHMMFEGNVQLEGEIHDMTHGQEQQLDFSVHSGEDPVVMLQHLSTTNNEKEKVYNANKSMDAGNASIKKQNVTLSFGKELPIPNWDEDAAEFLKSDILAPPSIDKYHQQVLGCDGECNQQVEEKGMLFEDGSATQQREVHKLVVCPELYESTNGPEHTSLEKTITLDAEQHEQSDVIHLGAGQLIKSLNTRDVSEIYGPDDVANLANHCQDSHQESNDLCSSKNEKERCIYDVHIVDDESNYHADVSGRKSIPNQMSAVSNPIKPVFPSEVAELQTIDVLNEGPTTIITESEPEMNRSSSDMTNGFPPMGRSCLSTFLSGMRRNSMSAAGLERSKLDSEVEWLQERLKVVQEGREKLNFSMEHKEGEMVQLQILEDIARQLREIRHLTDPRKAIRQASLPPRYSKIASKKRRWRSVSLELDQST</sequence>
<evidence type="ECO:0000256" key="7">
    <source>
        <dbReference type="SAM" id="Phobius"/>
    </source>
</evidence>
<dbReference type="AlphaFoldDB" id="A0AAN8YVG8"/>
<evidence type="ECO:0000256" key="4">
    <source>
        <dbReference type="ARBA" id="ARBA00023136"/>
    </source>
</evidence>
<evidence type="ECO:0000259" key="8">
    <source>
        <dbReference type="PROSITE" id="PS51775"/>
    </source>
</evidence>
<proteinExistence type="predicted"/>
<reference evidence="9 10" key="1">
    <citation type="submission" date="2023-12" db="EMBL/GenBank/DDBJ databases">
        <title>A high-quality genome assembly for Dillenia turbinata (Dilleniales).</title>
        <authorList>
            <person name="Chanderbali A."/>
        </authorList>
    </citation>
    <scope>NUCLEOTIDE SEQUENCE [LARGE SCALE GENOMIC DNA]</scope>
    <source>
        <strain evidence="9">LSX21</strain>
        <tissue evidence="9">Leaf</tissue>
    </source>
</reference>
<feature type="region of interest" description="Disordered" evidence="6">
    <location>
        <begin position="239"/>
        <end position="269"/>
    </location>
</feature>
<name>A0AAN8YVG8_9MAGN</name>
<dbReference type="GO" id="GO:0016020">
    <property type="term" value="C:membrane"/>
    <property type="evidence" value="ECO:0007669"/>
    <property type="project" value="UniProtKB-SubCell"/>
</dbReference>
<organism evidence="9 10">
    <name type="scientific">Dillenia turbinata</name>
    <dbReference type="NCBI Taxonomy" id="194707"/>
    <lineage>
        <taxon>Eukaryota</taxon>
        <taxon>Viridiplantae</taxon>
        <taxon>Streptophyta</taxon>
        <taxon>Embryophyta</taxon>
        <taxon>Tracheophyta</taxon>
        <taxon>Spermatophyta</taxon>
        <taxon>Magnoliopsida</taxon>
        <taxon>eudicotyledons</taxon>
        <taxon>Gunneridae</taxon>
        <taxon>Pentapetalae</taxon>
        <taxon>Dilleniales</taxon>
        <taxon>Dilleniaceae</taxon>
        <taxon>Dillenia</taxon>
    </lineage>
</organism>
<dbReference type="PANTHER" id="PTHR31422">
    <property type="entry name" value="BNAANNG28530D PROTEIN"/>
    <property type="match status" value="1"/>
</dbReference>
<evidence type="ECO:0000256" key="6">
    <source>
        <dbReference type="SAM" id="MobiDB-lite"/>
    </source>
</evidence>
<accession>A0AAN8YVG8</accession>
<dbReference type="GO" id="GO:0080115">
    <property type="term" value="F:myosin XI tail binding"/>
    <property type="evidence" value="ECO:0007669"/>
    <property type="project" value="UniProtKB-ARBA"/>
</dbReference>
<dbReference type="PROSITE" id="PS51775">
    <property type="entry name" value="GTD_BINDING"/>
    <property type="match status" value="1"/>
</dbReference>
<dbReference type="InterPro" id="IPR007656">
    <property type="entry name" value="GTD-bd"/>
</dbReference>
<comment type="caution">
    <text evidence="9">The sequence shown here is derived from an EMBL/GenBank/DDBJ whole genome shotgun (WGS) entry which is preliminary data.</text>
</comment>
<evidence type="ECO:0000256" key="5">
    <source>
        <dbReference type="SAM" id="Coils"/>
    </source>
</evidence>
<dbReference type="EMBL" id="JBAMMX010000026">
    <property type="protein sequence ID" value="KAK6914282.1"/>
    <property type="molecule type" value="Genomic_DNA"/>
</dbReference>
<evidence type="ECO:0000256" key="2">
    <source>
        <dbReference type="ARBA" id="ARBA00022692"/>
    </source>
</evidence>
<dbReference type="Proteomes" id="UP001370490">
    <property type="component" value="Unassembled WGS sequence"/>
</dbReference>
<keyword evidence="4 7" id="KW-0472">Membrane</keyword>
<protein>
    <submittedName>
        <fullName evidence="9">GTD-binding domain</fullName>
    </submittedName>
</protein>
<feature type="domain" description="GTD-binding" evidence="8">
    <location>
        <begin position="271"/>
        <end position="369"/>
    </location>
</feature>
<dbReference type="Pfam" id="PF04576">
    <property type="entry name" value="Zein-binding"/>
    <property type="match status" value="1"/>
</dbReference>
<evidence type="ECO:0000313" key="10">
    <source>
        <dbReference type="Proteomes" id="UP001370490"/>
    </source>
</evidence>